<comment type="caution">
    <text evidence="2">The sequence shown here is derived from an EMBL/GenBank/DDBJ whole genome shotgun (WGS) entry which is preliminary data.</text>
</comment>
<accession>A0A562R3S0</accession>
<feature type="compositionally biased region" description="Basic and acidic residues" evidence="1">
    <location>
        <begin position="1"/>
        <end position="12"/>
    </location>
</feature>
<reference evidence="2 3" key="1">
    <citation type="journal article" date="2015" name="Stand. Genomic Sci.">
        <title>Genomic Encyclopedia of Bacterial and Archaeal Type Strains, Phase III: the genomes of soil and plant-associated and newly described type strains.</title>
        <authorList>
            <person name="Whitman W.B."/>
            <person name="Woyke T."/>
            <person name="Klenk H.P."/>
            <person name="Zhou Y."/>
            <person name="Lilburn T.G."/>
            <person name="Beck B.J."/>
            <person name="De Vos P."/>
            <person name="Vandamme P."/>
            <person name="Eisen J.A."/>
            <person name="Garrity G."/>
            <person name="Hugenholtz P."/>
            <person name="Kyrpides N.C."/>
        </authorList>
    </citation>
    <scope>NUCLEOTIDE SEQUENCE [LARGE SCALE GENOMIC DNA]</scope>
    <source>
        <strain evidence="2 3">CGMCC 1.10948</strain>
    </source>
</reference>
<sequence length="52" mass="6112">MSKERPNDDPRQQTDWGSHAQTDKPWKGNPEKEQGSGKEKPDLEKWHETKTH</sequence>
<proteinExistence type="predicted"/>
<dbReference type="AlphaFoldDB" id="A0A562R3S0"/>
<dbReference type="Proteomes" id="UP000316291">
    <property type="component" value="Unassembled WGS sequence"/>
</dbReference>
<dbReference type="RefSeq" id="WP_167526369.1">
    <property type="nucleotide sequence ID" value="NZ_CP104172.1"/>
</dbReference>
<evidence type="ECO:0000256" key="1">
    <source>
        <dbReference type="SAM" id="MobiDB-lite"/>
    </source>
</evidence>
<feature type="compositionally biased region" description="Basic and acidic residues" evidence="1">
    <location>
        <begin position="21"/>
        <end position="52"/>
    </location>
</feature>
<keyword evidence="3" id="KW-1185">Reference proteome</keyword>
<name>A0A562R3S0_9BRAD</name>
<protein>
    <submittedName>
        <fullName evidence="2">Uncharacterized protein</fullName>
    </submittedName>
</protein>
<evidence type="ECO:0000313" key="3">
    <source>
        <dbReference type="Proteomes" id="UP000316291"/>
    </source>
</evidence>
<evidence type="ECO:0000313" key="2">
    <source>
        <dbReference type="EMBL" id="TWI63214.1"/>
    </source>
</evidence>
<gene>
    <name evidence="2" type="ORF">IQ16_06271</name>
</gene>
<feature type="region of interest" description="Disordered" evidence="1">
    <location>
        <begin position="1"/>
        <end position="52"/>
    </location>
</feature>
<dbReference type="EMBL" id="VLLA01000020">
    <property type="protein sequence ID" value="TWI63214.1"/>
    <property type="molecule type" value="Genomic_DNA"/>
</dbReference>
<organism evidence="2 3">
    <name type="scientific">Bradyrhizobium huanghuaihaiense</name>
    <dbReference type="NCBI Taxonomy" id="990078"/>
    <lineage>
        <taxon>Bacteria</taxon>
        <taxon>Pseudomonadati</taxon>
        <taxon>Pseudomonadota</taxon>
        <taxon>Alphaproteobacteria</taxon>
        <taxon>Hyphomicrobiales</taxon>
        <taxon>Nitrobacteraceae</taxon>
        <taxon>Bradyrhizobium</taxon>
    </lineage>
</organism>